<evidence type="ECO:0000313" key="3">
    <source>
        <dbReference type="Proteomes" id="UP001190700"/>
    </source>
</evidence>
<organism evidence="2 3">
    <name type="scientific">Cymbomonas tetramitiformis</name>
    <dbReference type="NCBI Taxonomy" id="36881"/>
    <lineage>
        <taxon>Eukaryota</taxon>
        <taxon>Viridiplantae</taxon>
        <taxon>Chlorophyta</taxon>
        <taxon>Pyramimonadophyceae</taxon>
        <taxon>Pyramimonadales</taxon>
        <taxon>Pyramimonadaceae</taxon>
        <taxon>Cymbomonas</taxon>
    </lineage>
</organism>
<accession>A0AAE0G5V2</accession>
<sequence length="133" mass="14923">MSSVASYSGLSLTKGVAVLRSSAGQRRKQGRATKRITAKKQNVDYGEDWYSSTKNFGKTNTTKNSKKYMDNYREANRLANNGKERKDLYTDNWDGDVYKGSGFNILNFLIILTIGVPVLGLIFAYQTYGVLWG</sequence>
<reference evidence="2 3" key="1">
    <citation type="journal article" date="2015" name="Genome Biol. Evol.">
        <title>Comparative Genomics of a Bacterivorous Green Alga Reveals Evolutionary Causalities and Consequences of Phago-Mixotrophic Mode of Nutrition.</title>
        <authorList>
            <person name="Burns J.A."/>
            <person name="Paasch A."/>
            <person name="Narechania A."/>
            <person name="Kim E."/>
        </authorList>
    </citation>
    <scope>NUCLEOTIDE SEQUENCE [LARGE SCALE GENOMIC DNA]</scope>
    <source>
        <strain evidence="2 3">PLY_AMNH</strain>
    </source>
</reference>
<feature type="transmembrane region" description="Helical" evidence="1">
    <location>
        <begin position="105"/>
        <end position="125"/>
    </location>
</feature>
<keyword evidence="1" id="KW-1133">Transmembrane helix</keyword>
<proteinExistence type="predicted"/>
<evidence type="ECO:0000256" key="1">
    <source>
        <dbReference type="SAM" id="Phobius"/>
    </source>
</evidence>
<keyword evidence="1" id="KW-0472">Membrane</keyword>
<dbReference type="Proteomes" id="UP001190700">
    <property type="component" value="Unassembled WGS sequence"/>
</dbReference>
<dbReference type="AlphaFoldDB" id="A0AAE0G5V2"/>
<evidence type="ECO:0000313" key="2">
    <source>
        <dbReference type="EMBL" id="KAK3271868.1"/>
    </source>
</evidence>
<keyword evidence="1" id="KW-0812">Transmembrane</keyword>
<comment type="caution">
    <text evidence="2">The sequence shown here is derived from an EMBL/GenBank/DDBJ whole genome shotgun (WGS) entry which is preliminary data.</text>
</comment>
<dbReference type="EMBL" id="LGRX02009308">
    <property type="protein sequence ID" value="KAK3271868.1"/>
    <property type="molecule type" value="Genomic_DNA"/>
</dbReference>
<gene>
    <name evidence="2" type="ORF">CYMTET_19804</name>
</gene>
<protein>
    <submittedName>
        <fullName evidence="2">Uncharacterized protein</fullName>
    </submittedName>
</protein>
<name>A0AAE0G5V2_9CHLO</name>
<keyword evidence="3" id="KW-1185">Reference proteome</keyword>